<dbReference type="InterPro" id="IPR036271">
    <property type="entry name" value="Tet_transcr_reg_TetR-rel_C_sf"/>
</dbReference>
<dbReference type="PANTHER" id="PTHR30055">
    <property type="entry name" value="HTH-TYPE TRANSCRIPTIONAL REGULATOR RUTR"/>
    <property type="match status" value="1"/>
</dbReference>
<dbReference type="OrthoDB" id="2356263at2"/>
<dbReference type="InterPro" id="IPR050109">
    <property type="entry name" value="HTH-type_TetR-like_transc_reg"/>
</dbReference>
<evidence type="ECO:0000313" key="7">
    <source>
        <dbReference type="Proteomes" id="UP000183407"/>
    </source>
</evidence>
<dbReference type="Gene3D" id="1.10.357.10">
    <property type="entry name" value="Tetracycline Repressor, domain 2"/>
    <property type="match status" value="1"/>
</dbReference>
<accession>A0A1H5MLZ0</accession>
<dbReference type="AlphaFoldDB" id="A0A1H5MLZ0"/>
<dbReference type="Pfam" id="PF00440">
    <property type="entry name" value="TetR_N"/>
    <property type="match status" value="1"/>
</dbReference>
<evidence type="ECO:0000256" key="4">
    <source>
        <dbReference type="PROSITE-ProRule" id="PRU00335"/>
    </source>
</evidence>
<feature type="domain" description="HTH tetR-type" evidence="5">
    <location>
        <begin position="5"/>
        <end position="65"/>
    </location>
</feature>
<keyword evidence="1" id="KW-0805">Transcription regulation</keyword>
<dbReference type="PANTHER" id="PTHR30055:SF234">
    <property type="entry name" value="HTH-TYPE TRANSCRIPTIONAL REGULATOR BETI"/>
    <property type="match status" value="1"/>
</dbReference>
<keyword evidence="3" id="KW-0804">Transcription</keyword>
<keyword evidence="2 4" id="KW-0238">DNA-binding</keyword>
<dbReference type="InterPro" id="IPR041586">
    <property type="entry name" value="PsrA_TetR_C"/>
</dbReference>
<evidence type="ECO:0000256" key="3">
    <source>
        <dbReference type="ARBA" id="ARBA00023163"/>
    </source>
</evidence>
<evidence type="ECO:0000259" key="5">
    <source>
        <dbReference type="PROSITE" id="PS50977"/>
    </source>
</evidence>
<name>A0A1H5MLZ0_RHOJO</name>
<dbReference type="InterPro" id="IPR009057">
    <property type="entry name" value="Homeodomain-like_sf"/>
</dbReference>
<evidence type="ECO:0000256" key="1">
    <source>
        <dbReference type="ARBA" id="ARBA00023015"/>
    </source>
</evidence>
<evidence type="ECO:0000313" key="6">
    <source>
        <dbReference type="EMBL" id="SEE89418.1"/>
    </source>
</evidence>
<gene>
    <name evidence="6" type="ORF">SAMN04490220_9047</name>
</gene>
<dbReference type="SUPFAM" id="SSF48498">
    <property type="entry name" value="Tetracyclin repressor-like, C-terminal domain"/>
    <property type="match status" value="1"/>
</dbReference>
<reference evidence="7" key="1">
    <citation type="submission" date="2016-10" db="EMBL/GenBank/DDBJ databases">
        <authorList>
            <person name="Varghese N."/>
        </authorList>
    </citation>
    <scope>NUCLEOTIDE SEQUENCE [LARGE SCALE GENOMIC DNA]</scope>
    <source>
        <strain evidence="7">DSM 44719</strain>
    </source>
</reference>
<dbReference type="PROSITE" id="PS50977">
    <property type="entry name" value="HTH_TETR_2"/>
    <property type="match status" value="1"/>
</dbReference>
<dbReference type="RefSeq" id="WP_073370983.1">
    <property type="nucleotide sequence ID" value="NZ_FNTL01000005.1"/>
</dbReference>
<protein>
    <submittedName>
        <fullName evidence="6">Regulatory protein, tetR family</fullName>
    </submittedName>
</protein>
<dbReference type="Pfam" id="PF17939">
    <property type="entry name" value="TetR_C_30"/>
    <property type="match status" value="1"/>
</dbReference>
<evidence type="ECO:0000256" key="2">
    <source>
        <dbReference type="ARBA" id="ARBA00023125"/>
    </source>
</evidence>
<dbReference type="SUPFAM" id="SSF46689">
    <property type="entry name" value="Homeodomain-like"/>
    <property type="match status" value="1"/>
</dbReference>
<dbReference type="EMBL" id="FNTL01000005">
    <property type="protein sequence ID" value="SEE89418.1"/>
    <property type="molecule type" value="Genomic_DNA"/>
</dbReference>
<sequence>MVAVENTRERLLAAAQRLFAQGGEDATSLRAITREAGANVASVNYHFGSRDELLRLVLEGYVEPINARRLAMFDAVVAEHGDRVPVGVLLTAFLRPDLDALADLRAHNPQIARFIGRAYTQPSASVAGFMYKQFAPVAERLIPLLQQTLPKVPAVDLSIRLGFVVSIITGLFATATPSPDGQPPLESPDVDHQLARLIAFLEPGLTAPPPRGESDDHPHNP</sequence>
<proteinExistence type="predicted"/>
<dbReference type="InterPro" id="IPR001647">
    <property type="entry name" value="HTH_TetR"/>
</dbReference>
<dbReference type="GO" id="GO:0000976">
    <property type="term" value="F:transcription cis-regulatory region binding"/>
    <property type="evidence" value="ECO:0007669"/>
    <property type="project" value="TreeGrafter"/>
</dbReference>
<feature type="DNA-binding region" description="H-T-H motif" evidence="4">
    <location>
        <begin position="28"/>
        <end position="47"/>
    </location>
</feature>
<dbReference type="Proteomes" id="UP000183407">
    <property type="component" value="Unassembled WGS sequence"/>
</dbReference>
<organism evidence="6 7">
    <name type="scientific">Rhodococcus jostii</name>
    <dbReference type="NCBI Taxonomy" id="132919"/>
    <lineage>
        <taxon>Bacteria</taxon>
        <taxon>Bacillati</taxon>
        <taxon>Actinomycetota</taxon>
        <taxon>Actinomycetes</taxon>
        <taxon>Mycobacteriales</taxon>
        <taxon>Nocardiaceae</taxon>
        <taxon>Rhodococcus</taxon>
    </lineage>
</organism>
<dbReference type="PRINTS" id="PR00455">
    <property type="entry name" value="HTHTETR"/>
</dbReference>
<dbReference type="GO" id="GO:0003700">
    <property type="term" value="F:DNA-binding transcription factor activity"/>
    <property type="evidence" value="ECO:0007669"/>
    <property type="project" value="TreeGrafter"/>
</dbReference>